<dbReference type="EMBL" id="KN835412">
    <property type="protein sequence ID" value="KIK38079.1"/>
    <property type="molecule type" value="Genomic_DNA"/>
</dbReference>
<proteinExistence type="predicted"/>
<sequence>MHNKLVQPELLQTADLLFTKTCNGYNYFFPTSIEIVKWQNFRKSIKCGQLSTIKATAGPAGKNIAIKVTTNIIRSTPELFLKQLITEESVEEIKGSDILILILNLNLNLNLNSVNPSGSPAYIMQNVLELYIIEENLQYLEVVFVKI</sequence>
<dbReference type="Proteomes" id="UP000054485">
    <property type="component" value="Unassembled WGS sequence"/>
</dbReference>
<gene>
    <name evidence="1" type="ORF">CY34DRAFT_108823</name>
</gene>
<evidence type="ECO:0000313" key="1">
    <source>
        <dbReference type="EMBL" id="KIK38079.1"/>
    </source>
</evidence>
<reference evidence="1 2" key="1">
    <citation type="submission" date="2014-04" db="EMBL/GenBank/DDBJ databases">
        <authorList>
            <consortium name="DOE Joint Genome Institute"/>
            <person name="Kuo A."/>
            <person name="Ruytinx J."/>
            <person name="Rineau F."/>
            <person name="Colpaert J."/>
            <person name="Kohler A."/>
            <person name="Nagy L.G."/>
            <person name="Floudas D."/>
            <person name="Copeland A."/>
            <person name="Barry K.W."/>
            <person name="Cichocki N."/>
            <person name="Veneault-Fourrey C."/>
            <person name="LaButti K."/>
            <person name="Lindquist E.A."/>
            <person name="Lipzen A."/>
            <person name="Lundell T."/>
            <person name="Morin E."/>
            <person name="Murat C."/>
            <person name="Sun H."/>
            <person name="Tunlid A."/>
            <person name="Henrissat B."/>
            <person name="Grigoriev I.V."/>
            <person name="Hibbett D.S."/>
            <person name="Martin F."/>
            <person name="Nordberg H.P."/>
            <person name="Cantor M.N."/>
            <person name="Hua S.X."/>
        </authorList>
    </citation>
    <scope>NUCLEOTIDE SEQUENCE [LARGE SCALE GENOMIC DNA]</scope>
    <source>
        <strain evidence="1 2">UH-Slu-Lm8-n1</strain>
    </source>
</reference>
<keyword evidence="2" id="KW-1185">Reference proteome</keyword>
<dbReference type="AlphaFoldDB" id="A0A0D0AIY7"/>
<protein>
    <submittedName>
        <fullName evidence="1">Uncharacterized protein</fullName>
    </submittedName>
</protein>
<name>A0A0D0AIY7_9AGAM</name>
<organism evidence="1 2">
    <name type="scientific">Suillus luteus UH-Slu-Lm8-n1</name>
    <dbReference type="NCBI Taxonomy" id="930992"/>
    <lineage>
        <taxon>Eukaryota</taxon>
        <taxon>Fungi</taxon>
        <taxon>Dikarya</taxon>
        <taxon>Basidiomycota</taxon>
        <taxon>Agaricomycotina</taxon>
        <taxon>Agaricomycetes</taxon>
        <taxon>Agaricomycetidae</taxon>
        <taxon>Boletales</taxon>
        <taxon>Suillineae</taxon>
        <taxon>Suillaceae</taxon>
        <taxon>Suillus</taxon>
    </lineage>
</organism>
<reference evidence="2" key="2">
    <citation type="submission" date="2015-01" db="EMBL/GenBank/DDBJ databases">
        <title>Evolutionary Origins and Diversification of the Mycorrhizal Mutualists.</title>
        <authorList>
            <consortium name="DOE Joint Genome Institute"/>
            <consortium name="Mycorrhizal Genomics Consortium"/>
            <person name="Kohler A."/>
            <person name="Kuo A."/>
            <person name="Nagy L.G."/>
            <person name="Floudas D."/>
            <person name="Copeland A."/>
            <person name="Barry K.W."/>
            <person name="Cichocki N."/>
            <person name="Veneault-Fourrey C."/>
            <person name="LaButti K."/>
            <person name="Lindquist E.A."/>
            <person name="Lipzen A."/>
            <person name="Lundell T."/>
            <person name="Morin E."/>
            <person name="Murat C."/>
            <person name="Riley R."/>
            <person name="Ohm R."/>
            <person name="Sun H."/>
            <person name="Tunlid A."/>
            <person name="Henrissat B."/>
            <person name="Grigoriev I.V."/>
            <person name="Hibbett D.S."/>
            <person name="Martin F."/>
        </authorList>
    </citation>
    <scope>NUCLEOTIDE SEQUENCE [LARGE SCALE GENOMIC DNA]</scope>
    <source>
        <strain evidence="2">UH-Slu-Lm8-n1</strain>
    </source>
</reference>
<dbReference type="InParanoid" id="A0A0D0AIY7"/>
<accession>A0A0D0AIY7</accession>
<dbReference type="HOGENOM" id="CLU_1769328_0_0_1"/>
<evidence type="ECO:0000313" key="2">
    <source>
        <dbReference type="Proteomes" id="UP000054485"/>
    </source>
</evidence>